<evidence type="ECO:0000256" key="12">
    <source>
        <dbReference type="ARBA" id="ARBA00048506"/>
    </source>
</evidence>
<dbReference type="SMART" id="SM00825">
    <property type="entry name" value="PKS_KS"/>
    <property type="match status" value="1"/>
</dbReference>
<dbReference type="InterPro" id="IPR020841">
    <property type="entry name" value="PKS_Beta-ketoAc_synthase_dom"/>
</dbReference>
<comment type="similarity">
    <text evidence="2 13">Belongs to the thiolase-like superfamily. Beta-ketoacyl-ACP synthases family.</text>
</comment>
<dbReference type="SUPFAM" id="SSF53901">
    <property type="entry name" value="Thiolase-like"/>
    <property type="match status" value="2"/>
</dbReference>
<dbReference type="InterPro" id="IPR016039">
    <property type="entry name" value="Thiolase-like"/>
</dbReference>
<evidence type="ECO:0000256" key="11">
    <source>
        <dbReference type="ARBA" id="ARBA00048121"/>
    </source>
</evidence>
<dbReference type="EC" id="2.3.1.41" evidence="4"/>
<keyword evidence="5" id="KW-0963">Cytoplasm</keyword>
<gene>
    <name evidence="15" type="ORF">DI598_02225</name>
</gene>
<dbReference type="InterPro" id="IPR000794">
    <property type="entry name" value="Beta-ketoacyl_synthase"/>
</dbReference>
<protein>
    <recommendedName>
        <fullName evidence="8">3-oxoacyl-[acyl-carrier-protein] synthase 1</fullName>
        <ecNumber evidence="4">2.3.1.41</ecNumber>
    </recommendedName>
    <alternativeName>
        <fullName evidence="9">3-oxoacyl-[acyl-carrier-protein] synthase I</fullName>
    </alternativeName>
    <alternativeName>
        <fullName evidence="10">Beta-ketoacyl-ACP synthase I</fullName>
    </alternativeName>
</protein>
<dbReference type="PANTHER" id="PTHR11712:SF306">
    <property type="entry name" value="3-OXOACYL-[ACYL-CARRIER-PROTEIN] SYNTHASE 1"/>
    <property type="match status" value="1"/>
</dbReference>
<dbReference type="GO" id="GO:0006633">
    <property type="term" value="P:fatty acid biosynthetic process"/>
    <property type="evidence" value="ECO:0007669"/>
    <property type="project" value="TreeGrafter"/>
</dbReference>
<evidence type="ECO:0000256" key="4">
    <source>
        <dbReference type="ARBA" id="ARBA00013191"/>
    </source>
</evidence>
<comment type="subunit">
    <text evidence="3">Homodimer.</text>
</comment>
<dbReference type="InterPro" id="IPR014031">
    <property type="entry name" value="Ketoacyl_synth_C"/>
</dbReference>
<comment type="caution">
    <text evidence="15">The sequence shown here is derived from an EMBL/GenBank/DDBJ whole genome shotgun (WGS) entry which is preliminary data.</text>
</comment>
<evidence type="ECO:0000256" key="7">
    <source>
        <dbReference type="ARBA" id="ARBA00023315"/>
    </source>
</evidence>
<organism evidence="15 16">
    <name type="scientific">Pseudopedobacter saltans</name>
    <dbReference type="NCBI Taxonomy" id="151895"/>
    <lineage>
        <taxon>Bacteria</taxon>
        <taxon>Pseudomonadati</taxon>
        <taxon>Bacteroidota</taxon>
        <taxon>Sphingobacteriia</taxon>
        <taxon>Sphingobacteriales</taxon>
        <taxon>Sphingobacteriaceae</taxon>
        <taxon>Pseudopedobacter</taxon>
    </lineage>
</organism>
<evidence type="ECO:0000256" key="3">
    <source>
        <dbReference type="ARBA" id="ARBA00011738"/>
    </source>
</evidence>
<dbReference type="EMBL" id="QFOI01000020">
    <property type="protein sequence ID" value="PZP51827.1"/>
    <property type="molecule type" value="Genomic_DNA"/>
</dbReference>
<evidence type="ECO:0000256" key="13">
    <source>
        <dbReference type="RuleBase" id="RU003694"/>
    </source>
</evidence>
<evidence type="ECO:0000313" key="15">
    <source>
        <dbReference type="EMBL" id="PZP51827.1"/>
    </source>
</evidence>
<dbReference type="Proteomes" id="UP000249645">
    <property type="component" value="Unassembled WGS sequence"/>
</dbReference>
<dbReference type="GO" id="GO:0004315">
    <property type="term" value="F:3-oxoacyl-[acyl-carrier-protein] synthase activity"/>
    <property type="evidence" value="ECO:0007669"/>
    <property type="project" value="UniProtKB-EC"/>
</dbReference>
<dbReference type="PROSITE" id="PS52004">
    <property type="entry name" value="KS3_2"/>
    <property type="match status" value="1"/>
</dbReference>
<evidence type="ECO:0000256" key="10">
    <source>
        <dbReference type="ARBA" id="ARBA00042143"/>
    </source>
</evidence>
<keyword evidence="6 13" id="KW-0808">Transferase</keyword>
<evidence type="ECO:0000256" key="2">
    <source>
        <dbReference type="ARBA" id="ARBA00008467"/>
    </source>
</evidence>
<evidence type="ECO:0000256" key="1">
    <source>
        <dbReference type="ARBA" id="ARBA00004496"/>
    </source>
</evidence>
<dbReference type="Gene3D" id="3.40.47.10">
    <property type="match status" value="2"/>
</dbReference>
<reference evidence="15 16" key="1">
    <citation type="submission" date="2017-11" db="EMBL/GenBank/DDBJ databases">
        <title>Infants hospitalized years apart are colonized by the same room-sourced microbial strains.</title>
        <authorList>
            <person name="Brooks B."/>
            <person name="Olm M.R."/>
            <person name="Firek B.A."/>
            <person name="Baker R."/>
            <person name="Thomas B.C."/>
            <person name="Morowitz M.J."/>
            <person name="Banfield J.F."/>
        </authorList>
    </citation>
    <scope>NUCLEOTIDE SEQUENCE [LARGE SCALE GENOMIC DNA]</scope>
    <source>
        <strain evidence="15">S2_009_000_R2_76</strain>
    </source>
</reference>
<dbReference type="InterPro" id="IPR014030">
    <property type="entry name" value="Ketoacyl_synth_N"/>
</dbReference>
<dbReference type="Pfam" id="PF00109">
    <property type="entry name" value="ketoacyl-synt"/>
    <property type="match status" value="1"/>
</dbReference>
<evidence type="ECO:0000259" key="14">
    <source>
        <dbReference type="PROSITE" id="PS52004"/>
    </source>
</evidence>
<keyword evidence="7" id="KW-0012">Acyltransferase</keyword>
<feature type="domain" description="Ketosynthase family 3 (KS3)" evidence="14">
    <location>
        <begin position="2"/>
        <end position="434"/>
    </location>
</feature>
<name>A0A2W5FDV3_9SPHI</name>
<evidence type="ECO:0000256" key="6">
    <source>
        <dbReference type="ARBA" id="ARBA00022679"/>
    </source>
</evidence>
<dbReference type="Pfam" id="PF02801">
    <property type="entry name" value="Ketoacyl-synt_C"/>
    <property type="match status" value="1"/>
</dbReference>
<dbReference type="GO" id="GO:0005829">
    <property type="term" value="C:cytosol"/>
    <property type="evidence" value="ECO:0007669"/>
    <property type="project" value="TreeGrafter"/>
</dbReference>
<evidence type="ECO:0000256" key="8">
    <source>
        <dbReference type="ARBA" id="ARBA00039450"/>
    </source>
</evidence>
<sequence>MGNRVVITGMGVVAPNGVGLSSFNKALMEGKSGIAFQQVLADWNLGCQVGGIPPVTKEEGDAFAKQYNIVKLRSPGILYGLMAGVEAWLDAGLPLSHRKDSFPDWDSGCIFGTSVSGVDAFAYNVALAREGNVRKIGGRIAQQAMNSGISAYLGGILGLGNQVTTNSSEGNTGSESIAECFYRIQSGQAKRMIAGGTESSSPYVFQAYDSTIIPDTKAYLLLQEKGKYSKSPEKAFTPISMKNKGVVIGSGSGALVLESLASAKRRKARIYAEILSANISCGGALGKYGGIERSNIDVFFKALHIGFKEAKTDPSEITYVNSTFQNYCDNREVHYLTKLLGLTGKYFPYFNSTKSMIGHCLSASGSLETIATVLQMYHSYIHPSINGTPLHPDIAGLVSSDKVPTKAVKGINIEKALKTTMALGDVCSGMILKKWNDG</sequence>
<proteinExistence type="inferred from homology"/>
<accession>A0A2W5FDV3</accession>
<dbReference type="AlphaFoldDB" id="A0A2W5FDV3"/>
<comment type="subcellular location">
    <subcellularLocation>
        <location evidence="1">Cytoplasm</location>
    </subcellularLocation>
</comment>
<evidence type="ECO:0000256" key="9">
    <source>
        <dbReference type="ARBA" id="ARBA00041620"/>
    </source>
</evidence>
<comment type="catalytic activity">
    <reaction evidence="11">
        <text>(3Z)-decenoyl-[ACP] + malonyl-[ACP] + H(+) = 3-oxo-(5Z)-dodecenoyl-[ACP] + holo-[ACP] + CO2</text>
        <dbReference type="Rhea" id="RHEA:54940"/>
        <dbReference type="Rhea" id="RHEA-COMP:9623"/>
        <dbReference type="Rhea" id="RHEA-COMP:9685"/>
        <dbReference type="Rhea" id="RHEA-COMP:9927"/>
        <dbReference type="Rhea" id="RHEA-COMP:14042"/>
        <dbReference type="ChEBI" id="CHEBI:15378"/>
        <dbReference type="ChEBI" id="CHEBI:16526"/>
        <dbReference type="ChEBI" id="CHEBI:64479"/>
        <dbReference type="ChEBI" id="CHEBI:78449"/>
        <dbReference type="ChEBI" id="CHEBI:78798"/>
        <dbReference type="ChEBI" id="CHEBI:138410"/>
    </reaction>
    <physiologicalReaction direction="left-to-right" evidence="11">
        <dbReference type="Rhea" id="RHEA:54941"/>
    </physiologicalReaction>
</comment>
<dbReference type="PANTHER" id="PTHR11712">
    <property type="entry name" value="POLYKETIDE SYNTHASE-RELATED"/>
    <property type="match status" value="1"/>
</dbReference>
<evidence type="ECO:0000313" key="16">
    <source>
        <dbReference type="Proteomes" id="UP000249645"/>
    </source>
</evidence>
<comment type="catalytic activity">
    <reaction evidence="12">
        <text>a fatty acyl-[ACP] + malonyl-[ACP] + H(+) = a 3-oxoacyl-[ACP] + holo-[ACP] + CO2</text>
        <dbReference type="Rhea" id="RHEA:22836"/>
        <dbReference type="Rhea" id="RHEA-COMP:9623"/>
        <dbReference type="Rhea" id="RHEA-COMP:9685"/>
        <dbReference type="Rhea" id="RHEA-COMP:9916"/>
        <dbReference type="Rhea" id="RHEA-COMP:14125"/>
        <dbReference type="ChEBI" id="CHEBI:15378"/>
        <dbReference type="ChEBI" id="CHEBI:16526"/>
        <dbReference type="ChEBI" id="CHEBI:64479"/>
        <dbReference type="ChEBI" id="CHEBI:78449"/>
        <dbReference type="ChEBI" id="CHEBI:78776"/>
        <dbReference type="ChEBI" id="CHEBI:138651"/>
        <dbReference type="EC" id="2.3.1.41"/>
    </reaction>
    <physiologicalReaction direction="left-to-right" evidence="12">
        <dbReference type="Rhea" id="RHEA:22837"/>
    </physiologicalReaction>
</comment>
<evidence type="ECO:0000256" key="5">
    <source>
        <dbReference type="ARBA" id="ARBA00022490"/>
    </source>
</evidence>